<name>A0A1C6UQN3_9ACTN</name>
<dbReference type="Proteomes" id="UP000198937">
    <property type="component" value="Unassembled WGS sequence"/>
</dbReference>
<dbReference type="STRING" id="683228.GA0070617_3218"/>
<feature type="chain" id="PRO_5039289754" description="MYXO-CTERM domain-containing protein" evidence="2">
    <location>
        <begin position="17"/>
        <end position="97"/>
    </location>
</feature>
<reference evidence="3 4" key="1">
    <citation type="submission" date="2016-06" db="EMBL/GenBank/DDBJ databases">
        <authorList>
            <person name="Kjaerup R.B."/>
            <person name="Dalgaard T.S."/>
            <person name="Juul-Madsen H.R."/>
        </authorList>
    </citation>
    <scope>NUCLEOTIDE SEQUENCE [LARGE SCALE GENOMIC DNA]</scope>
    <source>
        <strain evidence="3 4">DSM 45577</strain>
    </source>
</reference>
<keyword evidence="2" id="KW-0732">Signal</keyword>
<sequence length="97" mass="10243">MSALTPALLLSATALATTALGLPTARRLPRPWRTTVTAGTLGSALLLLTTPLTGTPGRTTTTLLPIGLLWWFLLASAVCHTARDRRRGRPGPPPPPR</sequence>
<feature type="signal peptide" evidence="2">
    <location>
        <begin position="1"/>
        <end position="16"/>
    </location>
</feature>
<evidence type="ECO:0000313" key="3">
    <source>
        <dbReference type="EMBL" id="SCL56364.1"/>
    </source>
</evidence>
<evidence type="ECO:0008006" key="5">
    <source>
        <dbReference type="Google" id="ProtNLM"/>
    </source>
</evidence>
<keyword evidence="1" id="KW-0812">Transmembrane</keyword>
<dbReference type="AlphaFoldDB" id="A0A1C6UQN3"/>
<protein>
    <recommendedName>
        <fullName evidence="5">MYXO-CTERM domain-containing protein</fullName>
    </recommendedName>
</protein>
<dbReference type="RefSeq" id="WP_091438526.1">
    <property type="nucleotide sequence ID" value="NZ_BMMJ01000005.1"/>
</dbReference>
<evidence type="ECO:0000256" key="2">
    <source>
        <dbReference type="SAM" id="SignalP"/>
    </source>
</evidence>
<feature type="transmembrane region" description="Helical" evidence="1">
    <location>
        <begin position="62"/>
        <end position="79"/>
    </location>
</feature>
<gene>
    <name evidence="3" type="ORF">GA0070617_3218</name>
</gene>
<dbReference type="EMBL" id="FMIA01000002">
    <property type="protein sequence ID" value="SCL56364.1"/>
    <property type="molecule type" value="Genomic_DNA"/>
</dbReference>
<evidence type="ECO:0000256" key="1">
    <source>
        <dbReference type="SAM" id="Phobius"/>
    </source>
</evidence>
<keyword evidence="4" id="KW-1185">Reference proteome</keyword>
<proteinExistence type="predicted"/>
<accession>A0A1C6UQN3</accession>
<keyword evidence="1" id="KW-1133">Transmembrane helix</keyword>
<evidence type="ECO:0000313" key="4">
    <source>
        <dbReference type="Proteomes" id="UP000198937"/>
    </source>
</evidence>
<organism evidence="3 4">
    <name type="scientific">Micromonospora yangpuensis</name>
    <dbReference type="NCBI Taxonomy" id="683228"/>
    <lineage>
        <taxon>Bacteria</taxon>
        <taxon>Bacillati</taxon>
        <taxon>Actinomycetota</taxon>
        <taxon>Actinomycetes</taxon>
        <taxon>Micromonosporales</taxon>
        <taxon>Micromonosporaceae</taxon>
        <taxon>Micromonospora</taxon>
    </lineage>
</organism>
<keyword evidence="1" id="KW-0472">Membrane</keyword>